<dbReference type="AlphaFoldDB" id="A0A2S9ETZ3"/>
<comment type="function">
    <text evidence="4">Antitoxin component of a type II toxin-antitoxin (TA) system. Neutralizes the effect of toxin ParE.</text>
</comment>
<dbReference type="Pfam" id="PF03693">
    <property type="entry name" value="ParD_antitoxin"/>
    <property type="match status" value="1"/>
</dbReference>
<evidence type="ECO:0000256" key="2">
    <source>
        <dbReference type="ARBA" id="ARBA00017940"/>
    </source>
</evidence>
<evidence type="ECO:0000256" key="4">
    <source>
        <dbReference type="ARBA" id="ARBA00037106"/>
    </source>
</evidence>
<name>A0A2S9ETZ3_9PSED</name>
<dbReference type="InterPro" id="IPR038296">
    <property type="entry name" value="ParD_sf"/>
</dbReference>
<dbReference type="PANTHER" id="PTHR36582">
    <property type="entry name" value="ANTITOXIN PARD"/>
    <property type="match status" value="1"/>
</dbReference>
<dbReference type="Proteomes" id="UP000238045">
    <property type="component" value="Unassembled WGS sequence"/>
</dbReference>
<keyword evidence="3" id="KW-1277">Toxin-antitoxin system</keyword>
<evidence type="ECO:0000256" key="3">
    <source>
        <dbReference type="ARBA" id="ARBA00022649"/>
    </source>
</evidence>
<dbReference type="Gene3D" id="6.10.10.120">
    <property type="entry name" value="Antitoxin ParD1-like"/>
    <property type="match status" value="1"/>
</dbReference>
<protein>
    <recommendedName>
        <fullName evidence="2">Antitoxin ParD</fullName>
    </recommendedName>
</protein>
<gene>
    <name evidence="6" type="ORF">CQZ99_11365</name>
</gene>
<dbReference type="SUPFAM" id="SSF47598">
    <property type="entry name" value="Ribbon-helix-helix"/>
    <property type="match status" value="1"/>
</dbReference>
<dbReference type="InterPro" id="IPR022789">
    <property type="entry name" value="ParD"/>
</dbReference>
<sequence>METCQNPCLFWCEDETSDISVDQLLLASRQWSSRIESYPSSADIQMRSTQQMSITLPIEMAAMVKAKVAAGDYASESEVIRDGLRVLLARDRAMDAWLRDEVIPAAAALEANPGRALSAEQVREHMKAKRQRKGSDKP</sequence>
<evidence type="ECO:0000313" key="6">
    <source>
        <dbReference type="EMBL" id="PRC19372.1"/>
    </source>
</evidence>
<dbReference type="PANTHER" id="PTHR36582:SF2">
    <property type="entry name" value="ANTITOXIN PARD"/>
    <property type="match status" value="1"/>
</dbReference>
<keyword evidence="7" id="KW-1185">Reference proteome</keyword>
<accession>A0A2S9ETZ3</accession>
<evidence type="ECO:0000256" key="5">
    <source>
        <dbReference type="SAM" id="MobiDB-lite"/>
    </source>
</evidence>
<proteinExistence type="inferred from homology"/>
<comment type="similarity">
    <text evidence="1">Belongs to the ParD antitoxin family.</text>
</comment>
<dbReference type="GO" id="GO:0006355">
    <property type="term" value="P:regulation of DNA-templated transcription"/>
    <property type="evidence" value="ECO:0007669"/>
    <property type="project" value="InterPro"/>
</dbReference>
<evidence type="ECO:0000256" key="1">
    <source>
        <dbReference type="ARBA" id="ARBA00008580"/>
    </source>
</evidence>
<reference evidence="6 7" key="1">
    <citation type="submission" date="2017-09" db="EMBL/GenBank/DDBJ databases">
        <title>Genomic, metabolic, and phenotypic characteristics of bacterial isolates from the natural microbiome of the model nematode Caenorhabditis elegans.</title>
        <authorList>
            <person name="Zimmermann J."/>
            <person name="Obeng N."/>
            <person name="Yang W."/>
            <person name="Obeng O."/>
            <person name="Kissoyan K."/>
            <person name="Pees B."/>
            <person name="Dirksen P."/>
            <person name="Hoppner M."/>
            <person name="Franke A."/>
            <person name="Rosenstiel P."/>
            <person name="Leippe M."/>
            <person name="Dierking K."/>
            <person name="Kaleta C."/>
            <person name="Schulenburg H."/>
        </authorList>
    </citation>
    <scope>NUCLEOTIDE SEQUENCE [LARGE SCALE GENOMIC DNA]</scope>
    <source>
        <strain evidence="6 7">MYb117</strain>
    </source>
</reference>
<evidence type="ECO:0000313" key="7">
    <source>
        <dbReference type="Proteomes" id="UP000238045"/>
    </source>
</evidence>
<dbReference type="EMBL" id="PCQL01000009">
    <property type="protein sequence ID" value="PRC19372.1"/>
    <property type="molecule type" value="Genomic_DNA"/>
</dbReference>
<organism evidence="6 7">
    <name type="scientific">Pseudomonas poae</name>
    <dbReference type="NCBI Taxonomy" id="200451"/>
    <lineage>
        <taxon>Bacteria</taxon>
        <taxon>Pseudomonadati</taxon>
        <taxon>Pseudomonadota</taxon>
        <taxon>Gammaproteobacteria</taxon>
        <taxon>Pseudomonadales</taxon>
        <taxon>Pseudomonadaceae</taxon>
        <taxon>Pseudomonas</taxon>
    </lineage>
</organism>
<feature type="region of interest" description="Disordered" evidence="5">
    <location>
        <begin position="115"/>
        <end position="138"/>
    </location>
</feature>
<dbReference type="InterPro" id="IPR010985">
    <property type="entry name" value="Ribbon_hlx_hlx"/>
</dbReference>
<comment type="caution">
    <text evidence="6">The sequence shown here is derived from an EMBL/GenBank/DDBJ whole genome shotgun (WGS) entry which is preliminary data.</text>
</comment>